<feature type="repeat" description="TPR" evidence="1">
    <location>
        <begin position="142"/>
        <end position="175"/>
    </location>
</feature>
<dbReference type="InterPro" id="IPR052384">
    <property type="entry name" value="TMTC_O-mannosyltransferase"/>
</dbReference>
<dbReference type="PANTHER" id="PTHR44216">
    <property type="entry name" value="PROTEIN O-MANNOSYL-TRANSFERASE TMTC2"/>
    <property type="match status" value="1"/>
</dbReference>
<organism evidence="3 4">
    <name type="scientific">Hoeflea prorocentri</name>
    <dbReference type="NCBI Taxonomy" id="1922333"/>
    <lineage>
        <taxon>Bacteria</taxon>
        <taxon>Pseudomonadati</taxon>
        <taxon>Pseudomonadota</taxon>
        <taxon>Alphaproteobacteria</taxon>
        <taxon>Hyphomicrobiales</taxon>
        <taxon>Rhizobiaceae</taxon>
        <taxon>Hoeflea</taxon>
    </lineage>
</organism>
<dbReference type="PROSITE" id="PS51257">
    <property type="entry name" value="PROKAR_LIPOPROTEIN"/>
    <property type="match status" value="1"/>
</dbReference>
<feature type="chain" id="PRO_5040817324" evidence="2">
    <location>
        <begin position="32"/>
        <end position="267"/>
    </location>
</feature>
<dbReference type="AlphaFoldDB" id="A0A9X3ZJM8"/>
<dbReference type="PROSITE" id="PS50005">
    <property type="entry name" value="TPR"/>
    <property type="match status" value="1"/>
</dbReference>
<gene>
    <name evidence="3" type="ORF">OQ273_19485</name>
</gene>
<protein>
    <submittedName>
        <fullName evidence="3">Tetratricopeptide repeat protein</fullName>
    </submittedName>
</protein>
<evidence type="ECO:0000256" key="1">
    <source>
        <dbReference type="PROSITE-ProRule" id="PRU00339"/>
    </source>
</evidence>
<keyword evidence="1" id="KW-0802">TPR repeat</keyword>
<feature type="signal peptide" evidence="2">
    <location>
        <begin position="1"/>
        <end position="31"/>
    </location>
</feature>
<dbReference type="InterPro" id="IPR011990">
    <property type="entry name" value="TPR-like_helical_dom_sf"/>
</dbReference>
<sequence>MGSTQNKRRTASNLSRSVCALAIVAALAGCANVSNIKTGSVPVGNKPIAQMNSSELSRAEGKYASAYKSNPKDKAIGLNYATLLRMTGRNDQALAVMQQVVINHPTDRDVLASYGKAQASAGQLEKALSTIQRAQTPDQPDWKLLSAEGAVLDQLGRSKEARQFYRKALDIVPDEPSVVSNLGMSYLLSGDLPTSETYLKRAVALPGADSRVRQNLALVVGLQGRFGEAEQIASAELSRQQAQANVAYLRSMLQQQNAWSKLSDKKS</sequence>
<dbReference type="InterPro" id="IPR019734">
    <property type="entry name" value="TPR_rpt"/>
</dbReference>
<keyword evidence="2" id="KW-0732">Signal</keyword>
<dbReference type="InterPro" id="IPR014596">
    <property type="entry name" value="UCP035836"/>
</dbReference>
<dbReference type="Pfam" id="PF13432">
    <property type="entry name" value="TPR_16"/>
    <property type="match status" value="1"/>
</dbReference>
<dbReference type="PIRSF" id="PIRSF035836">
    <property type="entry name" value="UCP035836"/>
    <property type="match status" value="1"/>
</dbReference>
<dbReference type="Pfam" id="PF14559">
    <property type="entry name" value="TPR_19"/>
    <property type="match status" value="1"/>
</dbReference>
<dbReference type="EMBL" id="JAPJZI010000001">
    <property type="protein sequence ID" value="MDA5400765.1"/>
    <property type="molecule type" value="Genomic_DNA"/>
</dbReference>
<evidence type="ECO:0000313" key="3">
    <source>
        <dbReference type="EMBL" id="MDA5400765.1"/>
    </source>
</evidence>
<keyword evidence="4" id="KW-1185">Reference proteome</keyword>
<evidence type="ECO:0000313" key="4">
    <source>
        <dbReference type="Proteomes" id="UP001151234"/>
    </source>
</evidence>
<reference evidence="3" key="1">
    <citation type="submission" date="2022-11" db="EMBL/GenBank/DDBJ databases">
        <title>Draft genome sequence of Hoeflea poritis E7-10 and Hoeflea prorocentri PM5-8, separated from scleractinian coral Porites lutea and marine dinoflagellate.</title>
        <authorList>
            <person name="Zhang G."/>
            <person name="Wei Q."/>
            <person name="Cai L."/>
        </authorList>
    </citation>
    <scope>NUCLEOTIDE SEQUENCE</scope>
    <source>
        <strain evidence="3">PM5-8</strain>
    </source>
</reference>
<comment type="caution">
    <text evidence="3">The sequence shown here is derived from an EMBL/GenBank/DDBJ whole genome shotgun (WGS) entry which is preliminary data.</text>
</comment>
<dbReference type="PANTHER" id="PTHR44216:SF3">
    <property type="entry name" value="PROTEIN O-MANNOSYL-TRANSFERASE TMTC2"/>
    <property type="match status" value="1"/>
</dbReference>
<dbReference type="SMART" id="SM00028">
    <property type="entry name" value="TPR"/>
    <property type="match status" value="2"/>
</dbReference>
<dbReference type="SUPFAM" id="SSF48452">
    <property type="entry name" value="TPR-like"/>
    <property type="match status" value="1"/>
</dbReference>
<dbReference type="Proteomes" id="UP001151234">
    <property type="component" value="Unassembled WGS sequence"/>
</dbReference>
<accession>A0A9X3ZJM8</accession>
<name>A0A9X3ZJM8_9HYPH</name>
<dbReference type="RefSeq" id="WP_267992561.1">
    <property type="nucleotide sequence ID" value="NZ_JAPJZI010000001.1"/>
</dbReference>
<proteinExistence type="predicted"/>
<evidence type="ECO:0000256" key="2">
    <source>
        <dbReference type="SAM" id="SignalP"/>
    </source>
</evidence>
<dbReference type="Gene3D" id="1.25.40.10">
    <property type="entry name" value="Tetratricopeptide repeat domain"/>
    <property type="match status" value="1"/>
</dbReference>